<comment type="caution">
    <text evidence="2">The sequence shown here is derived from an EMBL/GenBank/DDBJ whole genome shotgun (WGS) entry which is preliminary data.</text>
</comment>
<feature type="transmembrane region" description="Helical" evidence="1">
    <location>
        <begin position="30"/>
        <end position="51"/>
    </location>
</feature>
<evidence type="ECO:0000313" key="2">
    <source>
        <dbReference type="EMBL" id="PRQ35525.1"/>
    </source>
</evidence>
<evidence type="ECO:0000313" key="3">
    <source>
        <dbReference type="Proteomes" id="UP000238479"/>
    </source>
</evidence>
<dbReference type="AlphaFoldDB" id="A0A2P6QMY1"/>
<keyword evidence="1" id="KW-0812">Transmembrane</keyword>
<dbReference type="Proteomes" id="UP000238479">
    <property type="component" value="Chromosome 5"/>
</dbReference>
<dbReference type="EMBL" id="PDCK01000043">
    <property type="protein sequence ID" value="PRQ35525.1"/>
    <property type="molecule type" value="Genomic_DNA"/>
</dbReference>
<name>A0A2P6QMY1_ROSCH</name>
<dbReference type="Gramene" id="PRQ35525">
    <property type="protein sequence ID" value="PRQ35525"/>
    <property type="gene ID" value="RchiOBHm_Chr5g0080981"/>
</dbReference>
<sequence length="53" mass="6084">MGLLLLFLFCIKVFLHCSLTSSVYVLTLCIWLMQCVQLFGSATFLFSFWLLTA</sequence>
<accession>A0A2P6QMY1</accession>
<evidence type="ECO:0000256" key="1">
    <source>
        <dbReference type="SAM" id="Phobius"/>
    </source>
</evidence>
<keyword evidence="1" id="KW-0472">Membrane</keyword>
<keyword evidence="1" id="KW-1133">Transmembrane helix</keyword>
<proteinExistence type="predicted"/>
<organism evidence="2 3">
    <name type="scientific">Rosa chinensis</name>
    <name type="common">China rose</name>
    <dbReference type="NCBI Taxonomy" id="74649"/>
    <lineage>
        <taxon>Eukaryota</taxon>
        <taxon>Viridiplantae</taxon>
        <taxon>Streptophyta</taxon>
        <taxon>Embryophyta</taxon>
        <taxon>Tracheophyta</taxon>
        <taxon>Spermatophyta</taxon>
        <taxon>Magnoliopsida</taxon>
        <taxon>eudicotyledons</taxon>
        <taxon>Gunneridae</taxon>
        <taxon>Pentapetalae</taxon>
        <taxon>rosids</taxon>
        <taxon>fabids</taxon>
        <taxon>Rosales</taxon>
        <taxon>Rosaceae</taxon>
        <taxon>Rosoideae</taxon>
        <taxon>Rosoideae incertae sedis</taxon>
        <taxon>Rosa</taxon>
    </lineage>
</organism>
<keyword evidence="3" id="KW-1185">Reference proteome</keyword>
<gene>
    <name evidence="2" type="ORF">RchiOBHm_Chr5g0080981</name>
</gene>
<reference evidence="2 3" key="1">
    <citation type="journal article" date="2018" name="Nat. Genet.">
        <title>The Rosa genome provides new insights in the design of modern roses.</title>
        <authorList>
            <person name="Bendahmane M."/>
        </authorList>
    </citation>
    <scope>NUCLEOTIDE SEQUENCE [LARGE SCALE GENOMIC DNA]</scope>
    <source>
        <strain evidence="3">cv. Old Blush</strain>
    </source>
</reference>
<protein>
    <submittedName>
        <fullName evidence="2">Uncharacterized protein</fullName>
    </submittedName>
</protein>